<name>A0A6L2J967_TANCI</name>
<dbReference type="InterPro" id="IPR013103">
    <property type="entry name" value="RVT_2"/>
</dbReference>
<feature type="domain" description="Reverse transcriptase Ty1/copia-type" evidence="2">
    <location>
        <begin position="191"/>
        <end position="258"/>
    </location>
</feature>
<reference evidence="3" key="1">
    <citation type="journal article" date="2019" name="Sci. Rep.">
        <title>Draft genome of Tanacetum cinerariifolium, the natural source of mosquito coil.</title>
        <authorList>
            <person name="Yamashiro T."/>
            <person name="Shiraishi A."/>
            <person name="Satake H."/>
            <person name="Nakayama K."/>
        </authorList>
    </citation>
    <scope>NUCLEOTIDE SEQUENCE</scope>
</reference>
<proteinExistence type="predicted"/>
<sequence length="294" mass="34092">MNNDKRVRFVEPVTFSSNTAKQTDSLKAKDSNKPLLTSTFRQYKENRITRPPSRNQKNKVEDHSRKVKSSLNKMNSVSEPVRNALVKHFVVQIVLWYLDSGCTKHMTKLSSKESSTRVVIPNHAHSINQPPKHINKWTKDHPIDNVIGDPFKPVSTRQQLQDEALFCYFDVFLSSVEPNIYKEALKESYWIKAVQEELNEFEHFKTTFLNGILREEVYVSQLDRFVDTENPNHVYTLKMALYGLKQAPRATAYQLADICTKPLARERLEFLIKNLGMQSMSSETLKKLADKEEE</sequence>
<organism evidence="3">
    <name type="scientific">Tanacetum cinerariifolium</name>
    <name type="common">Dalmatian daisy</name>
    <name type="synonym">Chrysanthemum cinerariifolium</name>
    <dbReference type="NCBI Taxonomy" id="118510"/>
    <lineage>
        <taxon>Eukaryota</taxon>
        <taxon>Viridiplantae</taxon>
        <taxon>Streptophyta</taxon>
        <taxon>Embryophyta</taxon>
        <taxon>Tracheophyta</taxon>
        <taxon>Spermatophyta</taxon>
        <taxon>Magnoliopsida</taxon>
        <taxon>eudicotyledons</taxon>
        <taxon>Gunneridae</taxon>
        <taxon>Pentapetalae</taxon>
        <taxon>asterids</taxon>
        <taxon>campanulids</taxon>
        <taxon>Asterales</taxon>
        <taxon>Asteraceae</taxon>
        <taxon>Asteroideae</taxon>
        <taxon>Anthemideae</taxon>
        <taxon>Anthemidinae</taxon>
        <taxon>Tanacetum</taxon>
    </lineage>
</organism>
<evidence type="ECO:0000259" key="2">
    <source>
        <dbReference type="Pfam" id="PF07727"/>
    </source>
</evidence>
<gene>
    <name evidence="3" type="ORF">Tci_005367</name>
</gene>
<evidence type="ECO:0000313" key="3">
    <source>
        <dbReference type="EMBL" id="GEU33389.1"/>
    </source>
</evidence>
<comment type="caution">
    <text evidence="3">The sequence shown here is derived from an EMBL/GenBank/DDBJ whole genome shotgun (WGS) entry which is preliminary data.</text>
</comment>
<feature type="region of interest" description="Disordered" evidence="1">
    <location>
        <begin position="46"/>
        <end position="74"/>
    </location>
</feature>
<protein>
    <recommendedName>
        <fullName evidence="2">Reverse transcriptase Ty1/copia-type domain-containing protein</fullName>
    </recommendedName>
</protein>
<evidence type="ECO:0000256" key="1">
    <source>
        <dbReference type="SAM" id="MobiDB-lite"/>
    </source>
</evidence>
<dbReference type="AlphaFoldDB" id="A0A6L2J967"/>
<dbReference type="Pfam" id="PF07727">
    <property type="entry name" value="RVT_2"/>
    <property type="match status" value="1"/>
</dbReference>
<accession>A0A6L2J967</accession>
<dbReference type="EMBL" id="BKCJ010000459">
    <property type="protein sequence ID" value="GEU33389.1"/>
    <property type="molecule type" value="Genomic_DNA"/>
</dbReference>
<dbReference type="GO" id="GO:0008146">
    <property type="term" value="F:sulfotransferase activity"/>
    <property type="evidence" value="ECO:0007669"/>
    <property type="project" value="InterPro"/>
</dbReference>